<protein>
    <submittedName>
        <fullName evidence="2">Uncharacterized protein</fullName>
    </submittedName>
</protein>
<evidence type="ECO:0000313" key="3">
    <source>
        <dbReference type="Proteomes" id="UP001642360"/>
    </source>
</evidence>
<comment type="caution">
    <text evidence="2">The sequence shown here is derived from an EMBL/GenBank/DDBJ whole genome shotgun (WGS) entry which is preliminary data.</text>
</comment>
<gene>
    <name evidence="2" type="ORF">ILEXP_LOCUS45074</name>
</gene>
<accession>A0ABC8U5P5</accession>
<evidence type="ECO:0000313" key="2">
    <source>
        <dbReference type="EMBL" id="CAK9175275.1"/>
    </source>
</evidence>
<dbReference type="EMBL" id="CAUOFW020006580">
    <property type="protein sequence ID" value="CAK9175275.1"/>
    <property type="molecule type" value="Genomic_DNA"/>
</dbReference>
<proteinExistence type="predicted"/>
<sequence>MAWSFLLWFFLLAPSFLSLPLRFFLSATAAKDFFQPPLLVPGSDHCVDYIWDGLSLSETQMIWKRGMVVAVMGLS</sequence>
<organism evidence="2 3">
    <name type="scientific">Ilex paraguariensis</name>
    <name type="common">yerba mate</name>
    <dbReference type="NCBI Taxonomy" id="185542"/>
    <lineage>
        <taxon>Eukaryota</taxon>
        <taxon>Viridiplantae</taxon>
        <taxon>Streptophyta</taxon>
        <taxon>Embryophyta</taxon>
        <taxon>Tracheophyta</taxon>
        <taxon>Spermatophyta</taxon>
        <taxon>Magnoliopsida</taxon>
        <taxon>eudicotyledons</taxon>
        <taxon>Gunneridae</taxon>
        <taxon>Pentapetalae</taxon>
        <taxon>asterids</taxon>
        <taxon>campanulids</taxon>
        <taxon>Aquifoliales</taxon>
        <taxon>Aquifoliaceae</taxon>
        <taxon>Ilex</taxon>
    </lineage>
</organism>
<keyword evidence="3" id="KW-1185">Reference proteome</keyword>
<feature type="chain" id="PRO_5044851476" evidence="1">
    <location>
        <begin position="19"/>
        <end position="75"/>
    </location>
</feature>
<feature type="signal peptide" evidence="1">
    <location>
        <begin position="1"/>
        <end position="18"/>
    </location>
</feature>
<dbReference type="Proteomes" id="UP001642360">
    <property type="component" value="Unassembled WGS sequence"/>
</dbReference>
<keyword evidence="1" id="KW-0732">Signal</keyword>
<evidence type="ECO:0000256" key="1">
    <source>
        <dbReference type="SAM" id="SignalP"/>
    </source>
</evidence>
<dbReference type="AlphaFoldDB" id="A0ABC8U5P5"/>
<reference evidence="2 3" key="1">
    <citation type="submission" date="2024-02" db="EMBL/GenBank/DDBJ databases">
        <authorList>
            <person name="Vignale AGUSTIN F."/>
            <person name="Sosa J E."/>
            <person name="Modenutti C."/>
        </authorList>
    </citation>
    <scope>NUCLEOTIDE SEQUENCE [LARGE SCALE GENOMIC DNA]</scope>
</reference>
<name>A0ABC8U5P5_9AQUA</name>